<name>A0A1S9DEP2_ASPOZ</name>
<evidence type="ECO:0000313" key="8">
    <source>
        <dbReference type="EMBL" id="GMG28861.1"/>
    </source>
</evidence>
<dbReference type="InterPro" id="IPR021115">
    <property type="entry name" value="Pyridoxal-P_BS"/>
</dbReference>
<dbReference type="GO" id="GO:0030170">
    <property type="term" value="F:pyridoxal phosphate binding"/>
    <property type="evidence" value="ECO:0007669"/>
    <property type="project" value="InterPro"/>
</dbReference>
<dbReference type="GO" id="GO:0016831">
    <property type="term" value="F:carboxy-lyase activity"/>
    <property type="evidence" value="ECO:0007669"/>
    <property type="project" value="UniProtKB-KW"/>
</dbReference>
<dbReference type="Proteomes" id="UP001165205">
    <property type="component" value="Unassembled WGS sequence"/>
</dbReference>
<dbReference type="OrthoDB" id="2161780at2759"/>
<dbReference type="Gene3D" id="3.90.1150.10">
    <property type="entry name" value="Aspartate Aminotransferase, domain 1"/>
    <property type="match status" value="1"/>
</dbReference>
<evidence type="ECO:0000256" key="5">
    <source>
        <dbReference type="ARBA" id="ARBA00023239"/>
    </source>
</evidence>
<dbReference type="GO" id="GO:0019752">
    <property type="term" value="P:carboxylic acid metabolic process"/>
    <property type="evidence" value="ECO:0007669"/>
    <property type="project" value="InterPro"/>
</dbReference>
<dbReference type="PANTHER" id="PTHR11999:SF70">
    <property type="entry name" value="MIP05841P"/>
    <property type="match status" value="1"/>
</dbReference>
<dbReference type="InterPro" id="IPR015422">
    <property type="entry name" value="PyrdxlP-dep_Trfase_small"/>
</dbReference>
<evidence type="ECO:0000256" key="3">
    <source>
        <dbReference type="ARBA" id="ARBA00022793"/>
    </source>
</evidence>
<dbReference type="AlphaFoldDB" id="A0A1S9DEP2"/>
<dbReference type="PANTHER" id="PTHR11999">
    <property type="entry name" value="GROUP II PYRIDOXAL-5-PHOSPHATE DECARBOXYLASE"/>
    <property type="match status" value="1"/>
</dbReference>
<dbReference type="EMBL" id="MKZY01000006">
    <property type="protein sequence ID" value="OOO07547.1"/>
    <property type="molecule type" value="Genomic_DNA"/>
</dbReference>
<dbReference type="VEuPathDB" id="FungiDB:AO090010000341"/>
<dbReference type="EMBL" id="BSYA01000050">
    <property type="protein sequence ID" value="GMG28861.1"/>
    <property type="molecule type" value="Genomic_DNA"/>
</dbReference>
<proteinExistence type="inferred from homology"/>
<sequence>MPQQDSVERINIHDSTEINQVADAFRNSLERIGCHNPFPEAVRIANYPSEDLLSEVQRRTPSSTGRPLEDVLREADEIFSYRISTKHPRFFAFIPSPVSPMSWLGDSLSSAHNTYAGSSESGSGVCAVEKSLIAWIAERFGLPSSAGGQFVSGASMATLTAVAVARDQRLEAELRHRATVYISDESHFCITKALRVVGILDSQIRTIRCDSKYRMDSDHLRRAISEDLADGFRPFLVVATCGTTSTGGIDPLNEIADIADEHGLWMHVDAAYGGSVAFSSTHRPLVDGLGRADSIAWDPHKWLFQTYGCGTILFREKSHPLKSFASTAHFCRDFEDEKEPQNPWNYGIELTRPARHMRLWFSLQVLGMDTIDKMIGRGFELSVLAEGEIKRLADWVILAPTSLAIVNFRFAPHGVDEKLLDQINTHVSKELAAENIACILTTLLDGVVGLRMCTINPRTTDDDIRRVVRALGSSAQGAYRELFKARD</sequence>
<gene>
    <name evidence="8" type="ORF">Aory04_000520600</name>
    <name evidence="9" type="ORF">OAory_01040470</name>
</gene>
<dbReference type="Gene3D" id="3.90.1150.170">
    <property type="match status" value="1"/>
</dbReference>
<evidence type="ECO:0000313" key="9">
    <source>
        <dbReference type="EMBL" id="OOO07547.1"/>
    </source>
</evidence>
<keyword evidence="3" id="KW-0210">Decarboxylase</keyword>
<comment type="cofactor">
    <cofactor evidence="1 6 7">
        <name>pyridoxal 5'-phosphate</name>
        <dbReference type="ChEBI" id="CHEBI:597326"/>
    </cofactor>
</comment>
<dbReference type="InterPro" id="IPR015421">
    <property type="entry name" value="PyrdxlP-dep_Trfase_major"/>
</dbReference>
<protein>
    <submittedName>
        <fullName evidence="9">Pyridoxal-dependent decarboxylase</fullName>
    </submittedName>
    <submittedName>
        <fullName evidence="8">Unnamed protein product</fullName>
    </submittedName>
</protein>
<dbReference type="GO" id="GO:0006520">
    <property type="term" value="P:amino acid metabolic process"/>
    <property type="evidence" value="ECO:0007669"/>
    <property type="project" value="InterPro"/>
</dbReference>
<comment type="caution">
    <text evidence="9">The sequence shown here is derived from an EMBL/GenBank/DDBJ whole genome shotgun (WGS) entry which is preliminary data.</text>
</comment>
<accession>A0A1S9DEP2</accession>
<evidence type="ECO:0000256" key="6">
    <source>
        <dbReference type="PIRSR" id="PIRSR602129-50"/>
    </source>
</evidence>
<feature type="modified residue" description="N6-(pyridoxal phosphate)lysine" evidence="6">
    <location>
        <position position="301"/>
    </location>
</feature>
<comment type="similarity">
    <text evidence="2 7">Belongs to the group II decarboxylase family.</text>
</comment>
<dbReference type="InterPro" id="IPR002129">
    <property type="entry name" value="PyrdxlP-dep_de-COase"/>
</dbReference>
<evidence type="ECO:0000256" key="2">
    <source>
        <dbReference type="ARBA" id="ARBA00009533"/>
    </source>
</evidence>
<evidence type="ECO:0000256" key="1">
    <source>
        <dbReference type="ARBA" id="ARBA00001933"/>
    </source>
</evidence>
<evidence type="ECO:0000313" key="10">
    <source>
        <dbReference type="Proteomes" id="UP000190312"/>
    </source>
</evidence>
<keyword evidence="5 7" id="KW-0456">Lyase</keyword>
<organism evidence="9 10">
    <name type="scientific">Aspergillus oryzae</name>
    <name type="common">Yellow koji mold</name>
    <dbReference type="NCBI Taxonomy" id="5062"/>
    <lineage>
        <taxon>Eukaryota</taxon>
        <taxon>Fungi</taxon>
        <taxon>Dikarya</taxon>
        <taxon>Ascomycota</taxon>
        <taxon>Pezizomycotina</taxon>
        <taxon>Eurotiomycetes</taxon>
        <taxon>Eurotiomycetidae</taxon>
        <taxon>Eurotiales</taxon>
        <taxon>Aspergillaceae</taxon>
        <taxon>Aspergillus</taxon>
        <taxon>Aspergillus subgen. Circumdati</taxon>
    </lineage>
</organism>
<dbReference type="PROSITE" id="PS00392">
    <property type="entry name" value="DDC_GAD_HDC_YDC"/>
    <property type="match status" value="1"/>
</dbReference>
<dbReference type="InterPro" id="IPR010977">
    <property type="entry name" value="Aromatic_deC"/>
</dbReference>
<evidence type="ECO:0000256" key="4">
    <source>
        <dbReference type="ARBA" id="ARBA00022898"/>
    </source>
</evidence>
<dbReference type="Proteomes" id="UP000190312">
    <property type="component" value="Unassembled WGS sequence"/>
</dbReference>
<dbReference type="PRINTS" id="PR00800">
    <property type="entry name" value="YHDCRBOXLASE"/>
</dbReference>
<dbReference type="Gene3D" id="3.40.640.10">
    <property type="entry name" value="Type I PLP-dependent aspartate aminotransferase-like (Major domain)"/>
    <property type="match status" value="1"/>
</dbReference>
<reference evidence="9 10" key="1">
    <citation type="submission" date="2016-10" db="EMBL/GenBank/DDBJ databases">
        <title>Genome sequencing of Aspergillus oryzae BCC7051.</title>
        <authorList>
            <person name="Thammarongtham C."/>
            <person name="Vorapreeda T."/>
            <person name="Nookaew I."/>
            <person name="Srisuk T."/>
            <person name="Land M."/>
            <person name="Jeennor S."/>
            <person name="Laoteng K."/>
        </authorList>
    </citation>
    <scope>NUCLEOTIDE SEQUENCE [LARGE SCALE GENOMIC DNA]</scope>
    <source>
        <strain evidence="9 10">BCC7051</strain>
    </source>
</reference>
<evidence type="ECO:0000256" key="7">
    <source>
        <dbReference type="RuleBase" id="RU000382"/>
    </source>
</evidence>
<keyword evidence="4 6" id="KW-0663">Pyridoxal phosphate</keyword>
<dbReference type="SUPFAM" id="SSF53383">
    <property type="entry name" value="PLP-dependent transferases"/>
    <property type="match status" value="1"/>
</dbReference>
<dbReference type="Pfam" id="PF00282">
    <property type="entry name" value="Pyridoxal_deC"/>
    <property type="match status" value="1"/>
</dbReference>
<dbReference type="eggNOG" id="KOG0629">
    <property type="taxonomic scope" value="Eukaryota"/>
</dbReference>
<dbReference type="InterPro" id="IPR015424">
    <property type="entry name" value="PyrdxlP-dep_Trfase"/>
</dbReference>
<reference evidence="8" key="2">
    <citation type="submission" date="2023-04" db="EMBL/GenBank/DDBJ databases">
        <title>Aspergillus oryzae NBRC 4228.</title>
        <authorList>
            <person name="Ichikawa N."/>
            <person name="Sato H."/>
            <person name="Tonouchi N."/>
        </authorList>
    </citation>
    <scope>NUCLEOTIDE SEQUENCE</scope>
    <source>
        <strain evidence="8">NBRC 4228</strain>
    </source>
</reference>